<dbReference type="PROSITE" id="PS51032">
    <property type="entry name" value="AP2_ERF"/>
    <property type="match status" value="1"/>
</dbReference>
<dbReference type="GO" id="GO:0006952">
    <property type="term" value="P:defense response"/>
    <property type="evidence" value="ECO:0007669"/>
    <property type="project" value="UniProtKB-KW"/>
</dbReference>
<dbReference type="GO" id="GO:0005634">
    <property type="term" value="C:nucleus"/>
    <property type="evidence" value="ECO:0007669"/>
    <property type="project" value="UniProtKB-SubCell"/>
</dbReference>
<dbReference type="InterPro" id="IPR001471">
    <property type="entry name" value="AP2/ERF_dom"/>
</dbReference>
<keyword evidence="2" id="KW-0611">Plant defense</keyword>
<comment type="subcellular location">
    <subcellularLocation>
        <location evidence="1">Nucleus</location>
    </subcellularLocation>
</comment>
<dbReference type="AlphaFoldDB" id="A0AAD8GTG2"/>
<evidence type="ECO:0000313" key="12">
    <source>
        <dbReference type="Proteomes" id="UP001237642"/>
    </source>
</evidence>
<gene>
    <name evidence="11" type="ORF">POM88_048221</name>
</gene>
<dbReference type="Gene3D" id="3.30.730.10">
    <property type="entry name" value="AP2/ERF domain"/>
    <property type="match status" value="1"/>
</dbReference>
<evidence type="ECO:0000256" key="5">
    <source>
        <dbReference type="ARBA" id="ARBA00023159"/>
    </source>
</evidence>
<feature type="domain" description="AP2/ERF" evidence="10">
    <location>
        <begin position="18"/>
        <end position="75"/>
    </location>
</feature>
<evidence type="ECO:0000256" key="7">
    <source>
        <dbReference type="ARBA" id="ARBA00023242"/>
    </source>
</evidence>
<dbReference type="EMBL" id="JAUIZM010000011">
    <property type="protein sequence ID" value="KAK1354965.1"/>
    <property type="molecule type" value="Genomic_DNA"/>
</dbReference>
<keyword evidence="4" id="KW-0238">DNA-binding</keyword>
<dbReference type="Proteomes" id="UP001237642">
    <property type="component" value="Unassembled WGS sequence"/>
</dbReference>
<name>A0AAD8GTG2_9APIA</name>
<comment type="similarity">
    <text evidence="8">Belongs to the AP2/ERF transcription factor family. ERF subfamily.</text>
</comment>
<feature type="compositionally biased region" description="Polar residues" evidence="9">
    <location>
        <begin position="99"/>
        <end position="108"/>
    </location>
</feature>
<dbReference type="SMART" id="SM00380">
    <property type="entry name" value="AP2"/>
    <property type="match status" value="1"/>
</dbReference>
<evidence type="ECO:0000256" key="9">
    <source>
        <dbReference type="SAM" id="MobiDB-lite"/>
    </source>
</evidence>
<dbReference type="GO" id="GO:0003700">
    <property type="term" value="F:DNA-binding transcription factor activity"/>
    <property type="evidence" value="ECO:0007669"/>
    <property type="project" value="InterPro"/>
</dbReference>
<evidence type="ECO:0000256" key="8">
    <source>
        <dbReference type="ARBA" id="ARBA00024343"/>
    </source>
</evidence>
<dbReference type="InterPro" id="IPR051032">
    <property type="entry name" value="AP2/ERF_TF_ERF_subfamily"/>
</dbReference>
<evidence type="ECO:0000259" key="10">
    <source>
        <dbReference type="PROSITE" id="PS51032"/>
    </source>
</evidence>
<protein>
    <submittedName>
        <fullName evidence="11">Ethylene-responsive transcription factor ERF017</fullName>
    </submittedName>
</protein>
<proteinExistence type="inferred from homology"/>
<keyword evidence="3" id="KW-0805">Transcription regulation</keyword>
<evidence type="ECO:0000256" key="2">
    <source>
        <dbReference type="ARBA" id="ARBA00022821"/>
    </source>
</evidence>
<keyword evidence="6" id="KW-0804">Transcription</keyword>
<keyword evidence="5" id="KW-0010">Activator</keyword>
<reference evidence="11" key="2">
    <citation type="submission" date="2023-05" db="EMBL/GenBank/DDBJ databases">
        <authorList>
            <person name="Schelkunov M.I."/>
        </authorList>
    </citation>
    <scope>NUCLEOTIDE SEQUENCE</scope>
    <source>
        <strain evidence="11">Hsosn_3</strain>
        <tissue evidence="11">Leaf</tissue>
    </source>
</reference>
<dbReference type="FunFam" id="3.30.730.10:FF:000001">
    <property type="entry name" value="Ethylene-responsive transcription factor 2"/>
    <property type="match status" value="1"/>
</dbReference>
<feature type="compositionally biased region" description="Low complexity" evidence="9">
    <location>
        <begin position="109"/>
        <end position="120"/>
    </location>
</feature>
<evidence type="ECO:0000256" key="4">
    <source>
        <dbReference type="ARBA" id="ARBA00023125"/>
    </source>
</evidence>
<feature type="region of interest" description="Disordered" evidence="9">
    <location>
        <begin position="99"/>
        <end position="144"/>
    </location>
</feature>
<dbReference type="PANTHER" id="PTHR31985:SF273">
    <property type="entry name" value="ETHYLENE-RESPONSIVE TRANSCRIPTION FACTOR ERF017"/>
    <property type="match status" value="1"/>
</dbReference>
<evidence type="ECO:0000256" key="6">
    <source>
        <dbReference type="ARBA" id="ARBA00023163"/>
    </source>
</evidence>
<dbReference type="CDD" id="cd00018">
    <property type="entry name" value="AP2"/>
    <property type="match status" value="1"/>
</dbReference>
<sequence length="221" mass="24303">MVKTAMTENSGSSSSSCKYRGVRKRNWGKWVSEIRIPNSRERIWLGSFDSPEKAARAFDAALFCLRGPNANFNFPNTPPNIPGDRSLTPAEIQAAATQFANSGQPTSDSPSPGLPELESPSPSPSPSPSQSQSPTNGATHLNMDMTMDSTNTSVFYQYSTMGPGWTNNGVPDFGIFPGFDDLSNEFFMSSQINSGTVDYQEVELEEPCEYTTYQESFLWNF</sequence>
<evidence type="ECO:0000256" key="3">
    <source>
        <dbReference type="ARBA" id="ARBA00023015"/>
    </source>
</evidence>
<accession>A0AAD8GTG2</accession>
<dbReference type="InterPro" id="IPR016177">
    <property type="entry name" value="DNA-bd_dom_sf"/>
</dbReference>
<dbReference type="PANTHER" id="PTHR31985">
    <property type="entry name" value="ETHYLENE-RESPONSIVE TRANSCRIPTION FACTOR ERF042-RELATED"/>
    <property type="match status" value="1"/>
</dbReference>
<dbReference type="InterPro" id="IPR036955">
    <property type="entry name" value="AP2/ERF_dom_sf"/>
</dbReference>
<dbReference type="GO" id="GO:0003677">
    <property type="term" value="F:DNA binding"/>
    <property type="evidence" value="ECO:0007669"/>
    <property type="project" value="UniProtKB-KW"/>
</dbReference>
<evidence type="ECO:0000256" key="1">
    <source>
        <dbReference type="ARBA" id="ARBA00004123"/>
    </source>
</evidence>
<dbReference type="PRINTS" id="PR00367">
    <property type="entry name" value="ETHRSPELEMNT"/>
</dbReference>
<keyword evidence="12" id="KW-1185">Reference proteome</keyword>
<organism evidence="11 12">
    <name type="scientific">Heracleum sosnowskyi</name>
    <dbReference type="NCBI Taxonomy" id="360622"/>
    <lineage>
        <taxon>Eukaryota</taxon>
        <taxon>Viridiplantae</taxon>
        <taxon>Streptophyta</taxon>
        <taxon>Embryophyta</taxon>
        <taxon>Tracheophyta</taxon>
        <taxon>Spermatophyta</taxon>
        <taxon>Magnoliopsida</taxon>
        <taxon>eudicotyledons</taxon>
        <taxon>Gunneridae</taxon>
        <taxon>Pentapetalae</taxon>
        <taxon>asterids</taxon>
        <taxon>campanulids</taxon>
        <taxon>Apiales</taxon>
        <taxon>Apiaceae</taxon>
        <taxon>Apioideae</taxon>
        <taxon>apioid superclade</taxon>
        <taxon>Tordylieae</taxon>
        <taxon>Tordyliinae</taxon>
        <taxon>Heracleum</taxon>
    </lineage>
</organism>
<dbReference type="Pfam" id="PF00847">
    <property type="entry name" value="AP2"/>
    <property type="match status" value="1"/>
</dbReference>
<dbReference type="SUPFAM" id="SSF54171">
    <property type="entry name" value="DNA-binding domain"/>
    <property type="match status" value="1"/>
</dbReference>
<evidence type="ECO:0000313" key="11">
    <source>
        <dbReference type="EMBL" id="KAK1354965.1"/>
    </source>
</evidence>
<keyword evidence="7" id="KW-0539">Nucleus</keyword>
<comment type="caution">
    <text evidence="11">The sequence shown here is derived from an EMBL/GenBank/DDBJ whole genome shotgun (WGS) entry which is preliminary data.</text>
</comment>
<reference evidence="11" key="1">
    <citation type="submission" date="2023-02" db="EMBL/GenBank/DDBJ databases">
        <title>Genome of toxic invasive species Heracleum sosnowskyi carries increased number of genes despite the absence of recent whole-genome duplications.</title>
        <authorList>
            <person name="Schelkunov M."/>
            <person name="Shtratnikova V."/>
            <person name="Makarenko M."/>
            <person name="Klepikova A."/>
            <person name="Omelchenko D."/>
            <person name="Novikova G."/>
            <person name="Obukhova E."/>
            <person name="Bogdanov V."/>
            <person name="Penin A."/>
            <person name="Logacheva M."/>
        </authorList>
    </citation>
    <scope>NUCLEOTIDE SEQUENCE</scope>
    <source>
        <strain evidence="11">Hsosn_3</strain>
        <tissue evidence="11">Leaf</tissue>
    </source>
</reference>